<dbReference type="SUPFAM" id="SSF49503">
    <property type="entry name" value="Cupredoxins"/>
    <property type="match status" value="1"/>
</dbReference>
<dbReference type="AlphaFoldDB" id="A0A410S0L8"/>
<name>A0A410S0L8_CORCK</name>
<evidence type="ECO:0000256" key="2">
    <source>
        <dbReference type="ARBA" id="ARBA00022490"/>
    </source>
</evidence>
<proteinExistence type="predicted"/>
<gene>
    <name evidence="4" type="ORF">EJ065_6230</name>
</gene>
<sequence length="999" mass="106316">MVMGWRGRFVLLASLVAGTMACHEEDQTRGVQATAVLDVDALDFGEVPVGEWREKEVRIRNVGYVPFSALEALGIGNNPSYQVELTDGGGRVPPGESHVVKVRFHPLAEGPVEETLRVTTDANVGALQQLPVMGLGTPTRIGVNPPVLDYETLEVDSDRTLEVTVTNPVDLPLTLKVAGENADPFTADTITVPPNSTQVVKTKYLPRALGQMGARLEVVSCETCTPSVVDLKGNSVASAFVFDPAPVPFDEIPVHERTESFTRARNVTWRPVTISTLATSDRAFSPLSRPEGATVQPGEVVEMRMEFAARFSGPNVGNLTVAYASDKARESRVMLDARGGRPTLAVAPVALDFGELPVGGKVEQVIRITNAGSNGPLTFTGVRADGDAVQFDVATPTRGTQNYPWKGGTWPTLEANGLQINPGDDALELKVYFEPRNEGTFTATLYVQSNDLFTPERAITLTGRARTSGPCVYELLPQPSLEFANVVPGRGAVLGFHFRNPGRAECAIKNVHLSNDGGGVFTMPGGPITGGVVLYDTAFSSMIAFRAPTTGGEFNGELMLTVNNPAHPTVTLPIHAVSNPSCLVATPSFVDFGPIRYDCPAKPRKTFLSNRCSAPLTVGDATIGNGTSKQFSLLTPVTAPITLQPGEGFEMEVDYARSVLGQHYSPLYFQTSTEANRFLVPLLAETNHEGIQVDRFTQGTDSQLDVLFVVSNTTTMEPYQQRLRNAIPGWLARARELNVDVRVGVTSTGLVQRPGLCGGGANGGEAGRLFPVDGSRARVVSGNSANAAATIQSNLDVGLCHNLVQGLETMRQGLSAPLSEQADDVRTPQPNDGNLGFTRAAARMAVVVLADEDDHSGFEPDSYIQFLQTLKGTGMSQRSNLHALVPAGTSCSTAGSSADRFTSVARGTGGSVGSICEGDYRGFLDPIIQQAGEPQADFHLTATPDGTAEMSVRVNGRTLGADQWTYDAGRNAVIFAAGSVPTPGQAVEIRYRSICAATP</sequence>
<evidence type="ECO:0000313" key="5">
    <source>
        <dbReference type="Proteomes" id="UP000288758"/>
    </source>
</evidence>
<dbReference type="InterPro" id="IPR031549">
    <property type="entry name" value="ASH"/>
</dbReference>
<dbReference type="Proteomes" id="UP000288758">
    <property type="component" value="Chromosome"/>
</dbReference>
<dbReference type="NCBIfam" id="NF012200">
    <property type="entry name" value="choice_anch_D"/>
    <property type="match status" value="2"/>
</dbReference>
<protein>
    <submittedName>
        <fullName evidence="4">Putative lipoprotein</fullName>
    </submittedName>
</protein>
<keyword evidence="4" id="KW-0449">Lipoprotein</keyword>
<dbReference type="EMBL" id="CP034669">
    <property type="protein sequence ID" value="QAT87759.1"/>
    <property type="molecule type" value="Genomic_DNA"/>
</dbReference>
<dbReference type="Gene3D" id="2.60.40.10">
    <property type="entry name" value="Immunoglobulins"/>
    <property type="match status" value="3"/>
</dbReference>
<dbReference type="GO" id="GO:0005737">
    <property type="term" value="C:cytoplasm"/>
    <property type="evidence" value="ECO:0007669"/>
    <property type="project" value="UniProtKB-SubCell"/>
</dbReference>
<dbReference type="PANTHER" id="PTHR37833">
    <property type="entry name" value="LIPOPROTEIN-RELATED"/>
    <property type="match status" value="1"/>
</dbReference>
<dbReference type="Pfam" id="PF15780">
    <property type="entry name" value="ASH"/>
    <property type="match status" value="1"/>
</dbReference>
<keyword evidence="2" id="KW-0963">Cytoplasm</keyword>
<evidence type="ECO:0000256" key="1">
    <source>
        <dbReference type="ARBA" id="ARBA00004496"/>
    </source>
</evidence>
<dbReference type="PANTHER" id="PTHR37833:SF1">
    <property type="entry name" value="SIGNAL PEPTIDE PROTEIN"/>
    <property type="match status" value="1"/>
</dbReference>
<accession>A0A410S0L8</accession>
<dbReference type="RefSeq" id="WP_128799052.1">
    <property type="nucleotide sequence ID" value="NZ_CP034669.1"/>
</dbReference>
<evidence type="ECO:0000313" key="4">
    <source>
        <dbReference type="EMBL" id="QAT87759.1"/>
    </source>
</evidence>
<dbReference type="PROSITE" id="PS51257">
    <property type="entry name" value="PROKAR_LIPOPROTEIN"/>
    <property type="match status" value="1"/>
</dbReference>
<dbReference type="InterPro" id="IPR013783">
    <property type="entry name" value="Ig-like_fold"/>
</dbReference>
<comment type="subcellular location">
    <subcellularLocation>
        <location evidence="1">Cytoplasm</location>
    </subcellularLocation>
</comment>
<organism evidence="4 5">
    <name type="scientific">Corallococcus coralloides</name>
    <name type="common">Myxococcus coralloides</name>
    <dbReference type="NCBI Taxonomy" id="184914"/>
    <lineage>
        <taxon>Bacteria</taxon>
        <taxon>Pseudomonadati</taxon>
        <taxon>Myxococcota</taxon>
        <taxon>Myxococcia</taxon>
        <taxon>Myxococcales</taxon>
        <taxon>Cystobacterineae</taxon>
        <taxon>Myxococcaceae</taxon>
        <taxon>Corallococcus</taxon>
    </lineage>
</organism>
<reference evidence="4 5" key="1">
    <citation type="submission" date="2018-12" db="EMBL/GenBank/DDBJ databases">
        <title>Complete Genome Sequence of the Corallopyronin A producing Myxobacterium Corallococcus coralloides B035.</title>
        <authorList>
            <person name="Bouhired S.M."/>
            <person name="Rupp O."/>
            <person name="Blom J."/>
            <person name="Schaeberle T.F."/>
            <person name="Kehraus S."/>
            <person name="Schiefer A."/>
            <person name="Pfarr K."/>
            <person name="Goesmann A."/>
            <person name="Hoerauf A."/>
            <person name="Koenig G.M."/>
        </authorList>
    </citation>
    <scope>NUCLEOTIDE SEQUENCE [LARGE SCALE GENOMIC DNA]</scope>
    <source>
        <strain evidence="4 5">B035</strain>
    </source>
</reference>
<evidence type="ECO:0000259" key="3">
    <source>
        <dbReference type="Pfam" id="PF15780"/>
    </source>
</evidence>
<dbReference type="InterPro" id="IPR008972">
    <property type="entry name" value="Cupredoxin"/>
</dbReference>
<feature type="domain" description="Abnormal spindle-like microcephaly-associated protein ASH" evidence="3">
    <location>
        <begin position="41"/>
        <end position="123"/>
    </location>
</feature>